<dbReference type="NCBIfam" id="NF002956">
    <property type="entry name" value="PRK03612.1"/>
    <property type="match status" value="1"/>
</dbReference>
<comment type="pathway">
    <text evidence="5">Amine and polyamine biosynthesis; spermidine biosynthesis; spermidine from putrescine: step 1/1.</text>
</comment>
<evidence type="ECO:0000313" key="9">
    <source>
        <dbReference type="Proteomes" id="UP001059380"/>
    </source>
</evidence>
<comment type="caution">
    <text evidence="5">Lacks conserved residue(s) required for the propagation of feature annotation.</text>
</comment>
<evidence type="ECO:0000256" key="4">
    <source>
        <dbReference type="ARBA" id="ARBA00023115"/>
    </source>
</evidence>
<dbReference type="CDD" id="cd02440">
    <property type="entry name" value="AdoMet_MTases"/>
    <property type="match status" value="1"/>
</dbReference>
<dbReference type="FunFam" id="3.40.50.150:FF:000088">
    <property type="entry name" value="Polyamine aminopropyltransferase"/>
    <property type="match status" value="1"/>
</dbReference>
<accession>A0A9J7BVP2</accession>
<dbReference type="AlphaFoldDB" id="A0A9J7BVP2"/>
<dbReference type="HAMAP" id="MF_00198">
    <property type="entry name" value="Spermidine_synth"/>
    <property type="match status" value="1"/>
</dbReference>
<comment type="subcellular location">
    <subcellularLocation>
        <location evidence="5">Cell membrane</location>
        <topology evidence="5">Multi-pass membrane protein</topology>
    </subcellularLocation>
</comment>
<dbReference type="EMBL" id="CP093313">
    <property type="protein sequence ID" value="UWZ85858.1"/>
    <property type="molecule type" value="Genomic_DNA"/>
</dbReference>
<feature type="transmembrane region" description="Helical" evidence="5">
    <location>
        <begin position="97"/>
        <end position="118"/>
    </location>
</feature>
<feature type="transmembrane region" description="Helical" evidence="5">
    <location>
        <begin position="67"/>
        <end position="91"/>
    </location>
</feature>
<organism evidence="8 9">
    <name type="scientific">Occallatibacter riparius</name>
    <dbReference type="NCBI Taxonomy" id="1002689"/>
    <lineage>
        <taxon>Bacteria</taxon>
        <taxon>Pseudomonadati</taxon>
        <taxon>Acidobacteriota</taxon>
        <taxon>Terriglobia</taxon>
        <taxon>Terriglobales</taxon>
        <taxon>Acidobacteriaceae</taxon>
        <taxon>Occallatibacter</taxon>
    </lineage>
</organism>
<feature type="transmembrane region" description="Helical" evidence="5">
    <location>
        <begin position="193"/>
        <end position="212"/>
    </location>
</feature>
<comment type="function">
    <text evidence="5">Catalyzes the irreversible transfer of a propylamine group from the amino donor S-adenosylmethioninamine (decarboxy-AdoMet) to putrescine (1,4-diaminobutane) to yield spermidine.</text>
</comment>
<dbReference type="InterPro" id="IPR030374">
    <property type="entry name" value="PABS"/>
</dbReference>
<comment type="catalytic activity">
    <reaction evidence="5">
        <text>S-adenosyl 3-(methylsulfanyl)propylamine + putrescine = S-methyl-5'-thioadenosine + spermidine + H(+)</text>
        <dbReference type="Rhea" id="RHEA:12721"/>
        <dbReference type="ChEBI" id="CHEBI:15378"/>
        <dbReference type="ChEBI" id="CHEBI:17509"/>
        <dbReference type="ChEBI" id="CHEBI:57443"/>
        <dbReference type="ChEBI" id="CHEBI:57834"/>
        <dbReference type="ChEBI" id="CHEBI:326268"/>
        <dbReference type="EC" id="2.5.1.16"/>
    </reaction>
</comment>
<feature type="binding site" evidence="5">
    <location>
        <position position="234"/>
    </location>
    <ligand>
        <name>S-methyl-5'-thioadenosine</name>
        <dbReference type="ChEBI" id="CHEBI:17509"/>
    </ligand>
</feature>
<dbReference type="GO" id="GO:0010487">
    <property type="term" value="F:thermospermine synthase activity"/>
    <property type="evidence" value="ECO:0007669"/>
    <property type="project" value="UniProtKB-ARBA"/>
</dbReference>
<dbReference type="Proteomes" id="UP001059380">
    <property type="component" value="Chromosome"/>
</dbReference>
<gene>
    <name evidence="5" type="primary">speE</name>
    <name evidence="8" type="ORF">MOP44_07920</name>
</gene>
<reference evidence="8" key="1">
    <citation type="submission" date="2021-04" db="EMBL/GenBank/DDBJ databases">
        <title>Phylogenetic analysis of Acidobacteriaceae.</title>
        <authorList>
            <person name="Qiu L."/>
            <person name="Zhang Q."/>
        </authorList>
    </citation>
    <scope>NUCLEOTIDE SEQUENCE</scope>
    <source>
        <strain evidence="8">DSM 25168</strain>
    </source>
</reference>
<dbReference type="PROSITE" id="PS01330">
    <property type="entry name" value="PABS_1"/>
    <property type="match status" value="1"/>
</dbReference>
<feature type="domain" description="PABS" evidence="7">
    <location>
        <begin position="204"/>
        <end position="439"/>
    </location>
</feature>
<evidence type="ECO:0000259" key="7">
    <source>
        <dbReference type="PROSITE" id="PS51006"/>
    </source>
</evidence>
<dbReference type="EC" id="2.5.1.16" evidence="5"/>
<dbReference type="InterPro" id="IPR029063">
    <property type="entry name" value="SAM-dependent_MTases_sf"/>
</dbReference>
<feature type="binding site" evidence="5">
    <location>
        <begin position="342"/>
        <end position="343"/>
    </location>
    <ligand>
        <name>S-methyl-5'-thioadenosine</name>
        <dbReference type="ChEBI" id="CHEBI:17509"/>
    </ligand>
</feature>
<keyword evidence="5" id="KW-1003">Cell membrane</keyword>
<dbReference type="PROSITE" id="PS51006">
    <property type="entry name" value="PABS_2"/>
    <property type="match status" value="1"/>
</dbReference>
<feature type="binding site" evidence="5">
    <location>
        <position position="288"/>
    </location>
    <ligand>
        <name>spermidine</name>
        <dbReference type="ChEBI" id="CHEBI:57834"/>
    </ligand>
</feature>
<dbReference type="SUPFAM" id="SSF53335">
    <property type="entry name" value="S-adenosyl-L-methionine-dependent methyltransferases"/>
    <property type="match status" value="1"/>
</dbReference>
<dbReference type="RefSeq" id="WP_260795472.1">
    <property type="nucleotide sequence ID" value="NZ_CP093313.1"/>
</dbReference>
<dbReference type="Pfam" id="PF01564">
    <property type="entry name" value="Spermine_synth"/>
    <property type="match status" value="1"/>
</dbReference>
<sequence length="498" mass="55682">MGILLFITVLLISACGLIYELIAGTLASYLLGDSVLQFSTIIGCYLFAMGIGSALSRFIHRGLAYRFVWIELLLGVIGGSSSALLFLAFAYTQGFQLLMYALVIVIGVLVGLEIPLLMRIIRDRYHFRDVVAHVLTFDYLGALGASLLFPILLVPRLGLVRSAMLFGLLNAGVALWSTFLFANQIQRVRSLRIFGVVILGALAVGMAEARHITTAAEDNIYADEIIFARDTKYQHIVLTRFKDDIRLFLNSHLQFSSRDEYRYHETLIHPGLSAVPAPRHVLVLGGGDGLAVREILRYPQVESVTLVDLDPEMTRIFTTNPMLTALNQKSFLSPRLKVINADAFPWIDSNTDSFDFIVIDFPDPTSYSLGKLYTTAFYRAVARHLSAQGLMVVQSTSPMFARDSYWCIAETIKQAGLQTYPYHVYVPSFGEWGFVLAGTHEYHYPTAVPPGLRFVSVNGLSTLFQFPPDMAPMSMPPNRLNDQVLIRLYDQDWKDISH</sequence>
<evidence type="ECO:0000256" key="6">
    <source>
        <dbReference type="PROSITE-ProRule" id="PRU00354"/>
    </source>
</evidence>
<protein>
    <recommendedName>
        <fullName evidence="5">Polyamine aminopropyltransferase</fullName>
    </recommendedName>
    <alternativeName>
        <fullName evidence="5">Putrescine aminopropyltransferase</fullName>
        <shortName evidence="5">PAPT</shortName>
    </alternativeName>
    <alternativeName>
        <fullName evidence="5">Spermidine synthase</fullName>
        <shortName evidence="5">SPDS</shortName>
        <shortName evidence="5">SPDSY</shortName>
        <ecNumber evidence="5">2.5.1.16</ecNumber>
    </alternativeName>
</protein>
<dbReference type="GO" id="GO:0008295">
    <property type="term" value="P:spermidine biosynthetic process"/>
    <property type="evidence" value="ECO:0007669"/>
    <property type="project" value="UniProtKB-UniRule"/>
</dbReference>
<keyword evidence="9" id="KW-1185">Reference proteome</keyword>
<evidence type="ECO:0000256" key="1">
    <source>
        <dbReference type="ARBA" id="ARBA00007867"/>
    </source>
</evidence>
<dbReference type="Gene3D" id="3.40.50.150">
    <property type="entry name" value="Vaccinia Virus protein VP39"/>
    <property type="match status" value="1"/>
</dbReference>
<dbReference type="InterPro" id="IPR030373">
    <property type="entry name" value="PABS_CS"/>
</dbReference>
<feature type="active site" description="Proton acceptor" evidence="5 6">
    <location>
        <position position="360"/>
    </location>
</feature>
<comment type="similarity">
    <text evidence="1 5">Belongs to the spermidine/spermine synthase family.</text>
</comment>
<dbReference type="GO" id="GO:0005886">
    <property type="term" value="C:plasma membrane"/>
    <property type="evidence" value="ECO:0007669"/>
    <property type="project" value="UniProtKB-SubCell"/>
</dbReference>
<dbReference type="PANTHER" id="PTHR43317">
    <property type="entry name" value="THERMOSPERMINE SYNTHASE ACAULIS5"/>
    <property type="match status" value="1"/>
</dbReference>
<feature type="transmembrane region" description="Helical" evidence="5">
    <location>
        <begin position="130"/>
        <end position="153"/>
    </location>
</feature>
<proteinExistence type="inferred from homology"/>
<evidence type="ECO:0000256" key="2">
    <source>
        <dbReference type="ARBA" id="ARBA00022679"/>
    </source>
</evidence>
<feature type="transmembrane region" description="Helical" evidence="5">
    <location>
        <begin position="35"/>
        <end position="55"/>
    </location>
</feature>
<keyword evidence="4 5" id="KW-0620">Polyamine biosynthesis</keyword>
<name>A0A9J7BVP2_9BACT</name>
<keyword evidence="5" id="KW-1133">Transmembrane helix</keyword>
<dbReference type="PANTHER" id="PTHR43317:SF1">
    <property type="entry name" value="THERMOSPERMINE SYNTHASE ACAULIS5"/>
    <property type="match status" value="1"/>
</dbReference>
<dbReference type="GO" id="GO:0004766">
    <property type="term" value="F:spermidine synthase activity"/>
    <property type="evidence" value="ECO:0007669"/>
    <property type="project" value="UniProtKB-UniRule"/>
</dbReference>
<evidence type="ECO:0000256" key="5">
    <source>
        <dbReference type="HAMAP-Rule" id="MF_00198"/>
    </source>
</evidence>
<feature type="transmembrane region" description="Helical" evidence="5">
    <location>
        <begin position="159"/>
        <end position="181"/>
    </location>
</feature>
<keyword evidence="2 5" id="KW-0808">Transferase</keyword>
<feature type="binding site" evidence="5">
    <location>
        <position position="308"/>
    </location>
    <ligand>
        <name>S-methyl-5'-thioadenosine</name>
        <dbReference type="ChEBI" id="CHEBI:17509"/>
    </ligand>
</feature>
<evidence type="ECO:0000313" key="8">
    <source>
        <dbReference type="EMBL" id="UWZ85858.1"/>
    </source>
</evidence>
<feature type="binding site" evidence="5">
    <location>
        <position position="264"/>
    </location>
    <ligand>
        <name>spermidine</name>
        <dbReference type="ChEBI" id="CHEBI:57834"/>
    </ligand>
</feature>
<dbReference type="InterPro" id="IPR001045">
    <property type="entry name" value="Spermi_synthase"/>
</dbReference>
<keyword evidence="5" id="KW-0812">Transmembrane</keyword>
<keyword evidence="3 5" id="KW-0745">Spermidine biosynthesis</keyword>
<evidence type="ECO:0000256" key="3">
    <source>
        <dbReference type="ARBA" id="ARBA00023066"/>
    </source>
</evidence>
<comment type="subunit">
    <text evidence="5">Homodimer or homotetramer.</text>
</comment>
<dbReference type="KEGG" id="orp:MOP44_07920"/>
<keyword evidence="5" id="KW-0472">Membrane</keyword>